<name>G1TMY4_RABIT</name>
<dbReference type="InterPro" id="IPR029317">
    <property type="entry name" value="KRBA1_rpt"/>
</dbReference>
<feature type="compositionally biased region" description="Pro residues" evidence="1">
    <location>
        <begin position="20"/>
        <end position="35"/>
    </location>
</feature>
<dbReference type="InterPro" id="IPR036051">
    <property type="entry name" value="KRAB_dom_sf"/>
</dbReference>
<dbReference type="OrthoDB" id="9449942at2759"/>
<dbReference type="SMART" id="SM01258">
    <property type="entry name" value="KRBA1"/>
    <property type="match status" value="6"/>
</dbReference>
<dbReference type="PaxDb" id="9986-ENSOCUP00000018350"/>
<feature type="compositionally biased region" description="Gly residues" evidence="1">
    <location>
        <begin position="1"/>
        <end position="16"/>
    </location>
</feature>
<dbReference type="Gene3D" id="6.10.140.140">
    <property type="match status" value="1"/>
</dbReference>
<feature type="region of interest" description="Disordered" evidence="1">
    <location>
        <begin position="1014"/>
        <end position="1133"/>
    </location>
</feature>
<feature type="region of interest" description="Disordered" evidence="1">
    <location>
        <begin position="228"/>
        <end position="350"/>
    </location>
</feature>
<feature type="region of interest" description="Disordered" evidence="1">
    <location>
        <begin position="384"/>
        <end position="473"/>
    </location>
</feature>
<feature type="region of interest" description="Disordered" evidence="1">
    <location>
        <begin position="649"/>
        <end position="670"/>
    </location>
</feature>
<reference evidence="3" key="2">
    <citation type="submission" date="2025-08" db="UniProtKB">
        <authorList>
            <consortium name="Ensembl"/>
        </authorList>
    </citation>
    <scope>IDENTIFICATION</scope>
    <source>
        <strain evidence="3">Thorbecke</strain>
    </source>
</reference>
<dbReference type="Pfam" id="PF01352">
    <property type="entry name" value="KRAB"/>
    <property type="match status" value="1"/>
</dbReference>
<dbReference type="AlphaFoldDB" id="G1TMY4"/>
<protein>
    <submittedName>
        <fullName evidence="3">KRAB-A domain containing 1</fullName>
    </submittedName>
</protein>
<dbReference type="PANTHER" id="PTHR22740">
    <property type="entry name" value="PROTEIN KRBA1"/>
    <property type="match status" value="1"/>
</dbReference>
<dbReference type="InterPro" id="IPR001909">
    <property type="entry name" value="KRAB"/>
</dbReference>
<reference evidence="3 4" key="1">
    <citation type="journal article" date="2011" name="Nature">
        <title>A high-resolution map of human evolutionary constraint using 29 mammals.</title>
        <authorList>
            <person name="Lindblad-Toh K."/>
            <person name="Garber M."/>
            <person name="Zuk O."/>
            <person name="Lin M.F."/>
            <person name="Parker B.J."/>
            <person name="Washietl S."/>
            <person name="Kheradpour P."/>
            <person name="Ernst J."/>
            <person name="Jordan G."/>
            <person name="Mauceli E."/>
            <person name="Ward L.D."/>
            <person name="Lowe C.B."/>
            <person name="Holloway A.K."/>
            <person name="Clamp M."/>
            <person name="Gnerre S."/>
            <person name="Alfoldi J."/>
            <person name="Beal K."/>
            <person name="Chang J."/>
            <person name="Clawson H."/>
            <person name="Cuff J."/>
            <person name="Di Palma F."/>
            <person name="Fitzgerald S."/>
            <person name="Flicek P."/>
            <person name="Guttman M."/>
            <person name="Hubisz M.J."/>
            <person name="Jaffe D.B."/>
            <person name="Jungreis I."/>
            <person name="Kent W.J."/>
            <person name="Kostka D."/>
            <person name="Lara M."/>
            <person name="Martins A.L."/>
            <person name="Massingham T."/>
            <person name="Moltke I."/>
            <person name="Raney B.J."/>
            <person name="Rasmussen M.D."/>
            <person name="Robinson J."/>
            <person name="Stark A."/>
            <person name="Vilella A.J."/>
            <person name="Wen J."/>
            <person name="Xie X."/>
            <person name="Zody M.C."/>
            <person name="Baldwin J."/>
            <person name="Bloom T."/>
            <person name="Chin C.W."/>
            <person name="Heiman D."/>
            <person name="Nicol R."/>
            <person name="Nusbaum C."/>
            <person name="Young S."/>
            <person name="Wilkinson J."/>
            <person name="Worley K.C."/>
            <person name="Kovar C.L."/>
            <person name="Muzny D.M."/>
            <person name="Gibbs R.A."/>
            <person name="Cree A."/>
            <person name="Dihn H.H."/>
            <person name="Fowler G."/>
            <person name="Jhangiani S."/>
            <person name="Joshi V."/>
            <person name="Lee S."/>
            <person name="Lewis L.R."/>
            <person name="Nazareth L.V."/>
            <person name="Okwuonu G."/>
            <person name="Santibanez J."/>
            <person name="Warren W.C."/>
            <person name="Mardis E.R."/>
            <person name="Weinstock G.M."/>
            <person name="Wilson R.K."/>
            <person name="Delehaunty K."/>
            <person name="Dooling D."/>
            <person name="Fronik C."/>
            <person name="Fulton L."/>
            <person name="Fulton B."/>
            <person name="Graves T."/>
            <person name="Minx P."/>
            <person name="Sodergren E."/>
            <person name="Birney E."/>
            <person name="Margulies E.H."/>
            <person name="Herrero J."/>
            <person name="Green E.D."/>
            <person name="Haussler D."/>
            <person name="Siepel A."/>
            <person name="Goldman N."/>
            <person name="Pollard K.S."/>
            <person name="Pedersen J.S."/>
            <person name="Lander E.S."/>
            <person name="Kellis M."/>
        </authorList>
    </citation>
    <scope>NUCLEOTIDE SEQUENCE [LARGE SCALE GENOMIC DNA]</scope>
    <source>
        <strain evidence="4">Thorbecke</strain>
    </source>
</reference>
<feature type="compositionally biased region" description="Polar residues" evidence="1">
    <location>
        <begin position="443"/>
        <end position="466"/>
    </location>
</feature>
<feature type="compositionally biased region" description="Pro residues" evidence="1">
    <location>
        <begin position="1099"/>
        <end position="1109"/>
    </location>
</feature>
<feature type="compositionally biased region" description="Basic and acidic residues" evidence="1">
    <location>
        <begin position="695"/>
        <end position="708"/>
    </location>
</feature>
<evidence type="ECO:0000313" key="4">
    <source>
        <dbReference type="Proteomes" id="UP000001811"/>
    </source>
</evidence>
<feature type="region of interest" description="Disordered" evidence="1">
    <location>
        <begin position="140"/>
        <end position="167"/>
    </location>
</feature>
<dbReference type="PANTHER" id="PTHR22740:SF3">
    <property type="entry name" value="PROTEIN KRBA1"/>
    <property type="match status" value="1"/>
</dbReference>
<evidence type="ECO:0000256" key="1">
    <source>
        <dbReference type="SAM" id="MobiDB-lite"/>
    </source>
</evidence>
<dbReference type="HOGENOM" id="CLU_299337_0_0_1"/>
<dbReference type="KEGG" id="ocu:100346839"/>
<feature type="compositionally biased region" description="Low complexity" evidence="1">
    <location>
        <begin position="244"/>
        <end position="260"/>
    </location>
</feature>
<feature type="compositionally biased region" description="Basic and acidic residues" evidence="1">
    <location>
        <begin position="526"/>
        <end position="547"/>
    </location>
</feature>
<feature type="compositionally biased region" description="Polar residues" evidence="1">
    <location>
        <begin position="571"/>
        <end position="580"/>
    </location>
</feature>
<dbReference type="eggNOG" id="ENOG502S92J">
    <property type="taxonomic scope" value="Eukaryota"/>
</dbReference>
<proteinExistence type="predicted"/>
<feature type="region of interest" description="Disordered" evidence="1">
    <location>
        <begin position="695"/>
        <end position="719"/>
    </location>
</feature>
<evidence type="ECO:0000259" key="2">
    <source>
        <dbReference type="PROSITE" id="PS50805"/>
    </source>
</evidence>
<dbReference type="InParanoid" id="G1TMY4"/>
<feature type="region of interest" description="Disordered" evidence="1">
    <location>
        <begin position="501"/>
        <end position="635"/>
    </location>
</feature>
<sequence>MRSAGGGLGEVRGGSGCASPAPPLRPELPNPPPAPSRATAAVCPGAACGLGAGEGVWARAGNWVSRRAAGRLSPAMARQVTITFKDLAVRFSEEEWRLLEERQREFYREVMRENYETLVSVGTAELLPLSAFLSPMEPGRAIGGGERADKGQEPLARGGPQGGKPQHSLHLTALVQLVKEIPEFLFREVKGTVDSPESRGASLDGDGASSEAAAVAVDNCPLQSQLSCLPDSPSDWQSLATTPSGSSSSSGLLGDRGQGSPLPIPETVNKPWSTGKESPGSPTGEPSPPTCSPSRRKSHRGTPGAGTSPGSSPLQGLISSQKEIPVPRPQHPEVAPKPLPPPPSLVSSKLTKVELGPASLPWPVKTETASGDCPLQGLLNCLKEIPEARGRHPNPSRARDPQPQEEPGAWKRTSGGPGHHQTPPPHPGPGSGSVLAVVKMEDSWTQSPPVPTSCQLTMQIPSLSTSRDTRGVRAPYWGPVAQAGRASSSPLEALEACLKGIPPSVSSLPQPLAASWSQSPQPGDPGSRKPELRPHGSHSEEVTKEPLLHLAPRGCVREGPARPSGPRGTPTGFSSASSTDGDLDFGSPVGNQGQWPRKGSPLGSSPLQGLENCLKEIPVPRPQPAWPCSSAADRGPRRMELRNWAADKEGLRGEACEPAHPGQGGGEVPARSLHLASPQAFSSSCIPACHQRGLKDHRTARPGPERWLQDGAPTRPSPLHCLETSLREILPVRPLRFACLAGPGPSPSPSSSSSLSSSDGEDLRLEPEVWQQPLQERDRLPSCRHPVPLSPSPGRAPAGSSGSSPGEAPGRTEPQSCSNVSAGGRAEEVTEGRSQLPEREDSNCQPGAPSSAREGRVGRAAESPCPAPRLEKRPRPEAGEEPRGLEPEHRRPSITARTQGRLLPRGQPKPDSESPQPELPPLAAVSPALPAACHCGKPLQQELHNLGAALEEKLDRLATALAGLAQEVANMRTQVDRLGRRPRGPGSKGQAPWPWTLPQGPRWGHGLGRRHMPYWRQKGPTRPKPKILRVQTEGCRAGDSPGLPRGRVRLAPQLPSDASPAEPSGPNHSPPQQPVSSAPSCYAALTGHPPLRHTGGHQVPPPPLVPVALPPQVASPATSADAEPTRISSQPKELNGLLGGVQRALQEELWGGEHRDPRWGAH</sequence>
<feature type="compositionally biased region" description="Pro residues" evidence="1">
    <location>
        <begin position="335"/>
        <end position="344"/>
    </location>
</feature>
<dbReference type="GeneID" id="100346839"/>
<feature type="compositionally biased region" description="Basic and acidic residues" evidence="1">
    <location>
        <begin position="869"/>
        <end position="891"/>
    </location>
</feature>
<feature type="compositionally biased region" description="Low complexity" evidence="1">
    <location>
        <begin position="301"/>
        <end position="313"/>
    </location>
</feature>
<dbReference type="STRING" id="9986.ENSOCUP00000018350"/>
<dbReference type="SUPFAM" id="SSF109640">
    <property type="entry name" value="KRAB domain (Kruppel-associated box)"/>
    <property type="match status" value="1"/>
</dbReference>
<dbReference type="PROSITE" id="PS50805">
    <property type="entry name" value="KRAB"/>
    <property type="match status" value="1"/>
</dbReference>
<reference evidence="3" key="3">
    <citation type="submission" date="2025-09" db="UniProtKB">
        <authorList>
            <consortium name="Ensembl"/>
        </authorList>
    </citation>
    <scope>IDENTIFICATION</scope>
    <source>
        <strain evidence="3">Thorbecke</strain>
    </source>
</reference>
<feature type="compositionally biased region" description="Polar residues" evidence="1">
    <location>
        <begin position="234"/>
        <end position="243"/>
    </location>
</feature>
<feature type="compositionally biased region" description="Basic residues" evidence="1">
    <location>
        <begin position="1014"/>
        <end position="1027"/>
    </location>
</feature>
<feature type="region of interest" description="Disordered" evidence="1">
    <location>
        <begin position="741"/>
        <end position="925"/>
    </location>
</feature>
<dbReference type="CTD" id="84626"/>
<evidence type="ECO:0000313" key="3">
    <source>
        <dbReference type="Ensembl" id="ENSOCUP00000018350.2"/>
    </source>
</evidence>
<dbReference type="Ensembl" id="ENSOCUT00000030256.2">
    <property type="protein sequence ID" value="ENSOCUP00000018350.2"/>
    <property type="gene ID" value="ENSOCUG00000001443.4"/>
</dbReference>
<feature type="compositionally biased region" description="Polar residues" evidence="1">
    <location>
        <begin position="504"/>
        <end position="521"/>
    </location>
</feature>
<feature type="compositionally biased region" description="Low complexity" evidence="1">
    <location>
        <begin position="749"/>
        <end position="758"/>
    </location>
</feature>
<dbReference type="Bgee" id="ENSOCUG00000001443">
    <property type="expression patterns" value="Expressed in uterus and 15 other cell types or tissues"/>
</dbReference>
<dbReference type="SMR" id="G1TMY4"/>
<dbReference type="FunCoup" id="G1TMY4">
    <property type="interactions" value="13"/>
</dbReference>
<feature type="compositionally biased region" description="Basic and acidic residues" evidence="1">
    <location>
        <begin position="825"/>
        <end position="842"/>
    </location>
</feature>
<feature type="region of interest" description="Disordered" evidence="1">
    <location>
        <begin position="1"/>
        <end position="38"/>
    </location>
</feature>
<organism evidence="3 4">
    <name type="scientific">Oryctolagus cuniculus</name>
    <name type="common">Rabbit</name>
    <dbReference type="NCBI Taxonomy" id="9986"/>
    <lineage>
        <taxon>Eukaryota</taxon>
        <taxon>Metazoa</taxon>
        <taxon>Chordata</taxon>
        <taxon>Craniata</taxon>
        <taxon>Vertebrata</taxon>
        <taxon>Euteleostomi</taxon>
        <taxon>Mammalia</taxon>
        <taxon>Eutheria</taxon>
        <taxon>Euarchontoglires</taxon>
        <taxon>Glires</taxon>
        <taxon>Lagomorpha</taxon>
        <taxon>Leporidae</taxon>
        <taxon>Oryctolagus</taxon>
    </lineage>
</organism>
<dbReference type="Proteomes" id="UP000001811">
    <property type="component" value="Unplaced"/>
</dbReference>
<dbReference type="InterPro" id="IPR040095">
    <property type="entry name" value="KRBA1"/>
</dbReference>
<dbReference type="Pfam" id="PF15287">
    <property type="entry name" value="KRBA1"/>
    <property type="match status" value="5"/>
</dbReference>
<dbReference type="GeneTree" id="ENSGT00390000006211"/>
<feature type="domain" description="KRAB" evidence="2">
    <location>
        <begin position="82"/>
        <end position="155"/>
    </location>
</feature>
<feature type="compositionally biased region" description="Low complexity" evidence="1">
    <location>
        <begin position="792"/>
        <end position="809"/>
    </location>
</feature>
<feature type="region of interest" description="Disordered" evidence="1">
    <location>
        <begin position="977"/>
        <end position="1000"/>
    </location>
</feature>
<gene>
    <name evidence="3" type="primary">KRBA1</name>
</gene>
<dbReference type="CDD" id="cd07765">
    <property type="entry name" value="KRAB_A-box"/>
    <property type="match status" value="1"/>
</dbReference>
<dbReference type="GO" id="GO:0006355">
    <property type="term" value="P:regulation of DNA-templated transcription"/>
    <property type="evidence" value="ECO:0007669"/>
    <property type="project" value="InterPro"/>
</dbReference>
<accession>G1TMY4</accession>
<keyword evidence="4" id="KW-1185">Reference proteome</keyword>
<dbReference type="SMART" id="SM00349">
    <property type="entry name" value="KRAB"/>
    <property type="match status" value="1"/>
</dbReference>